<feature type="compositionally biased region" description="Basic and acidic residues" evidence="1">
    <location>
        <begin position="53"/>
        <end position="77"/>
    </location>
</feature>
<proteinExistence type="predicted"/>
<evidence type="ECO:0000313" key="3">
    <source>
        <dbReference type="Proteomes" id="UP001054945"/>
    </source>
</evidence>
<keyword evidence="3" id="KW-1185">Reference proteome</keyword>
<dbReference type="AlphaFoldDB" id="A0AAV4NHW6"/>
<accession>A0AAV4NHW6</accession>
<evidence type="ECO:0008006" key="4">
    <source>
        <dbReference type="Google" id="ProtNLM"/>
    </source>
</evidence>
<feature type="region of interest" description="Disordered" evidence="1">
    <location>
        <begin position="134"/>
        <end position="153"/>
    </location>
</feature>
<protein>
    <recommendedName>
        <fullName evidence="4">Breast cancer protein 1</fullName>
    </recommendedName>
</protein>
<comment type="caution">
    <text evidence="2">The sequence shown here is derived from an EMBL/GenBank/DDBJ whole genome shotgun (WGS) entry which is preliminary data.</text>
</comment>
<evidence type="ECO:0000256" key="1">
    <source>
        <dbReference type="SAM" id="MobiDB-lite"/>
    </source>
</evidence>
<gene>
    <name evidence="2" type="ORF">CEXT_269851</name>
</gene>
<sequence>TSKRASKLQKSGKVVKEVSLTTEVVKDIKTNFEKRQSNERSITNHYSSAGKEPCSENVKDVKTTVEAPKSGKVEKEVSPTTIAVQEGKLCSENVKDVKTSDEASKSGKVLNDVSPTTIAVQEGNHVAKMCKKTSKRGMNFEKRQSPERCLTNQ</sequence>
<dbReference type="Proteomes" id="UP001054945">
    <property type="component" value="Unassembled WGS sequence"/>
</dbReference>
<feature type="non-terminal residue" evidence="2">
    <location>
        <position position="1"/>
    </location>
</feature>
<dbReference type="EMBL" id="BPLR01003328">
    <property type="protein sequence ID" value="GIX83390.1"/>
    <property type="molecule type" value="Genomic_DNA"/>
</dbReference>
<feature type="region of interest" description="Disordered" evidence="1">
    <location>
        <begin position="33"/>
        <end position="79"/>
    </location>
</feature>
<name>A0AAV4NHW6_CAEEX</name>
<organism evidence="2 3">
    <name type="scientific">Caerostris extrusa</name>
    <name type="common">Bark spider</name>
    <name type="synonym">Caerostris bankana</name>
    <dbReference type="NCBI Taxonomy" id="172846"/>
    <lineage>
        <taxon>Eukaryota</taxon>
        <taxon>Metazoa</taxon>
        <taxon>Ecdysozoa</taxon>
        <taxon>Arthropoda</taxon>
        <taxon>Chelicerata</taxon>
        <taxon>Arachnida</taxon>
        <taxon>Araneae</taxon>
        <taxon>Araneomorphae</taxon>
        <taxon>Entelegynae</taxon>
        <taxon>Araneoidea</taxon>
        <taxon>Araneidae</taxon>
        <taxon>Caerostris</taxon>
    </lineage>
</organism>
<evidence type="ECO:0000313" key="2">
    <source>
        <dbReference type="EMBL" id="GIX83390.1"/>
    </source>
</evidence>
<reference evidence="2 3" key="1">
    <citation type="submission" date="2021-06" db="EMBL/GenBank/DDBJ databases">
        <title>Caerostris extrusa draft genome.</title>
        <authorList>
            <person name="Kono N."/>
            <person name="Arakawa K."/>
        </authorList>
    </citation>
    <scope>NUCLEOTIDE SEQUENCE [LARGE SCALE GENOMIC DNA]</scope>
</reference>